<proteinExistence type="predicted"/>
<accession>A0A0M7B9Y9</accession>
<dbReference type="EMBL" id="CYPR01000120">
    <property type="protein sequence ID" value="CUH39191.1"/>
    <property type="molecule type" value="Genomic_DNA"/>
</dbReference>
<name>A0A0M7B9Y9_9RHOB</name>
<dbReference type="InterPro" id="IPR012337">
    <property type="entry name" value="RNaseH-like_sf"/>
</dbReference>
<keyword evidence="4" id="KW-1185">Reference proteome</keyword>
<dbReference type="Proteomes" id="UP000049455">
    <property type="component" value="Unassembled WGS sequence"/>
</dbReference>
<dbReference type="InterPro" id="IPR001584">
    <property type="entry name" value="Integrase_cat-core"/>
</dbReference>
<evidence type="ECO:0000256" key="1">
    <source>
        <dbReference type="SAM" id="MobiDB-lite"/>
    </source>
</evidence>
<sequence length="85" mass="9768">MSRKGNCLEFKPVRASGSNDPGDRSKAQNAPMESFFHTLKVERVHATRHEARRDLFAYIEGFYNPRRLHAAIGYRSLADMERMAV</sequence>
<feature type="region of interest" description="Disordered" evidence="1">
    <location>
        <begin position="1"/>
        <end position="31"/>
    </location>
</feature>
<evidence type="ECO:0000259" key="2">
    <source>
        <dbReference type="Pfam" id="PF13333"/>
    </source>
</evidence>
<gene>
    <name evidence="3" type="ORF">JSE7799_01914</name>
</gene>
<organism evidence="3 4">
    <name type="scientific">Jannaschia seosinensis</name>
    <dbReference type="NCBI Taxonomy" id="313367"/>
    <lineage>
        <taxon>Bacteria</taxon>
        <taxon>Pseudomonadati</taxon>
        <taxon>Pseudomonadota</taxon>
        <taxon>Alphaproteobacteria</taxon>
        <taxon>Rhodobacterales</taxon>
        <taxon>Roseobacteraceae</taxon>
        <taxon>Jannaschia</taxon>
    </lineage>
</organism>
<reference evidence="3 4" key="1">
    <citation type="submission" date="2015-09" db="EMBL/GenBank/DDBJ databases">
        <authorList>
            <person name="Jackson K.R."/>
            <person name="Lunt B.L."/>
            <person name="Fisher J.N.B."/>
            <person name="Gardner A.V."/>
            <person name="Bailey M.E."/>
            <person name="Deus L.M."/>
            <person name="Earl A.S."/>
            <person name="Gibby P.D."/>
            <person name="Hartmann K.A."/>
            <person name="Liu J.E."/>
            <person name="Manci A.M."/>
            <person name="Nielsen D.A."/>
            <person name="Solomon M.B."/>
            <person name="Breakwell D.P."/>
            <person name="Burnett S.H."/>
            <person name="Grose J.H."/>
        </authorList>
    </citation>
    <scope>NUCLEOTIDE SEQUENCE [LARGE SCALE GENOMIC DNA]</scope>
    <source>
        <strain evidence="3 4">CECT 7799</strain>
    </source>
</reference>
<evidence type="ECO:0000313" key="3">
    <source>
        <dbReference type="EMBL" id="CUH39191.1"/>
    </source>
</evidence>
<dbReference type="AlphaFoldDB" id="A0A0M7B9Y9"/>
<dbReference type="InterPro" id="IPR050900">
    <property type="entry name" value="Transposase_IS3/IS150/IS904"/>
</dbReference>
<dbReference type="PANTHER" id="PTHR46889:SF4">
    <property type="entry name" value="TRANSPOSASE INSO FOR INSERTION SEQUENCE ELEMENT IS911B-RELATED"/>
    <property type="match status" value="1"/>
</dbReference>
<dbReference type="PANTHER" id="PTHR46889">
    <property type="entry name" value="TRANSPOSASE INSF FOR INSERTION SEQUENCE IS3B-RELATED"/>
    <property type="match status" value="1"/>
</dbReference>
<dbReference type="Pfam" id="PF13333">
    <property type="entry name" value="rve_2"/>
    <property type="match status" value="1"/>
</dbReference>
<dbReference type="GO" id="GO:0015074">
    <property type="term" value="P:DNA integration"/>
    <property type="evidence" value="ECO:0007669"/>
    <property type="project" value="InterPro"/>
</dbReference>
<dbReference type="STRING" id="313367.JSE7799_01914"/>
<protein>
    <submittedName>
        <fullName evidence="3">Putative transposase OrfB</fullName>
    </submittedName>
</protein>
<dbReference type="SUPFAM" id="SSF53098">
    <property type="entry name" value="Ribonuclease H-like"/>
    <property type="match status" value="1"/>
</dbReference>
<evidence type="ECO:0000313" key="4">
    <source>
        <dbReference type="Proteomes" id="UP000049455"/>
    </source>
</evidence>
<feature type="domain" description="Integrase catalytic" evidence="2">
    <location>
        <begin position="33"/>
        <end position="69"/>
    </location>
</feature>